<dbReference type="InterPro" id="IPR011065">
    <property type="entry name" value="Kunitz_inhibitor_STI-like_sf"/>
</dbReference>
<dbReference type="EMBL" id="LWDX02034062">
    <property type="protein sequence ID" value="OEL26692.1"/>
    <property type="molecule type" value="Genomic_DNA"/>
</dbReference>
<name>A0A1E5VNP4_9POAL</name>
<dbReference type="InterPro" id="IPR002160">
    <property type="entry name" value="Prot_inh_Kunz-lg"/>
</dbReference>
<dbReference type="PANTHER" id="PTHR33107:SF5">
    <property type="entry name" value="KUNITZ TRYPSIN INHIBITOR 5"/>
    <property type="match status" value="1"/>
</dbReference>
<dbReference type="SUPFAM" id="SSF50386">
    <property type="entry name" value="STI-like"/>
    <property type="match status" value="1"/>
</dbReference>
<feature type="chain" id="PRO_5009188286" evidence="1">
    <location>
        <begin position="24"/>
        <end position="210"/>
    </location>
</feature>
<protein>
    <submittedName>
        <fullName evidence="2">Alpha-amylase/subtilisin inhibitor</fullName>
    </submittedName>
</protein>
<keyword evidence="1" id="KW-0732">Signal</keyword>
<dbReference type="Proteomes" id="UP000095767">
    <property type="component" value="Unassembled WGS sequence"/>
</dbReference>
<proteinExistence type="predicted"/>
<sequence length="210" mass="23158">MDHHHPLLLLLLPLLAISFPCIAEDATQLVYDTENHELTSEESYYVLPAEQGTGGGLRMIHTWRPCNNLVSLARSRADAGTPVGFHPHINDSSGGKILLSTNVTIKFSIITACAETMYWSAGFLPLFSSEPLDRVAAGKDEGSIYPVPLPPEFVFRIERYDGTTTKGYKLVSCAGKGPCKDLGLYTSNENRWLAKSDSPFVVVFKKKQQI</sequence>
<evidence type="ECO:0000313" key="2">
    <source>
        <dbReference type="EMBL" id="OEL26692.1"/>
    </source>
</evidence>
<gene>
    <name evidence="2" type="ORF">BAE44_0012287</name>
</gene>
<dbReference type="Gene3D" id="2.80.10.50">
    <property type="match status" value="1"/>
</dbReference>
<feature type="signal peptide" evidence="1">
    <location>
        <begin position="1"/>
        <end position="23"/>
    </location>
</feature>
<dbReference type="AlphaFoldDB" id="A0A1E5VNP4"/>
<dbReference type="CDD" id="cd23373">
    <property type="entry name" value="beta-trefoil_STI_ASI"/>
    <property type="match status" value="1"/>
</dbReference>
<dbReference type="Pfam" id="PF00197">
    <property type="entry name" value="Kunitz_legume"/>
    <property type="match status" value="1"/>
</dbReference>
<keyword evidence="3" id="KW-1185">Reference proteome</keyword>
<dbReference type="STRING" id="888268.A0A1E5VNP4"/>
<evidence type="ECO:0000256" key="1">
    <source>
        <dbReference type="SAM" id="SignalP"/>
    </source>
</evidence>
<reference evidence="2 3" key="1">
    <citation type="submission" date="2016-09" db="EMBL/GenBank/DDBJ databases">
        <title>The draft genome of Dichanthelium oligosanthes: A C3 panicoid grass species.</title>
        <authorList>
            <person name="Studer A.J."/>
            <person name="Schnable J.C."/>
            <person name="Brutnell T.P."/>
        </authorList>
    </citation>
    <scope>NUCLEOTIDE SEQUENCE [LARGE SCALE GENOMIC DNA]</scope>
    <source>
        <strain evidence="3">cv. Kellogg 1175</strain>
        <tissue evidence="2">Leaf</tissue>
    </source>
</reference>
<accession>A0A1E5VNP4</accession>
<dbReference type="PANTHER" id="PTHR33107">
    <property type="entry name" value="KUNITZ TRYPSIN INHIBITOR 2"/>
    <property type="match status" value="1"/>
</dbReference>
<dbReference type="GO" id="GO:0004866">
    <property type="term" value="F:endopeptidase inhibitor activity"/>
    <property type="evidence" value="ECO:0007669"/>
    <property type="project" value="InterPro"/>
</dbReference>
<comment type="caution">
    <text evidence="2">The sequence shown here is derived from an EMBL/GenBank/DDBJ whole genome shotgun (WGS) entry which is preliminary data.</text>
</comment>
<dbReference type="SMART" id="SM00452">
    <property type="entry name" value="STI"/>
    <property type="match status" value="1"/>
</dbReference>
<organism evidence="2 3">
    <name type="scientific">Dichanthelium oligosanthes</name>
    <dbReference type="NCBI Taxonomy" id="888268"/>
    <lineage>
        <taxon>Eukaryota</taxon>
        <taxon>Viridiplantae</taxon>
        <taxon>Streptophyta</taxon>
        <taxon>Embryophyta</taxon>
        <taxon>Tracheophyta</taxon>
        <taxon>Spermatophyta</taxon>
        <taxon>Magnoliopsida</taxon>
        <taxon>Liliopsida</taxon>
        <taxon>Poales</taxon>
        <taxon>Poaceae</taxon>
        <taxon>PACMAD clade</taxon>
        <taxon>Panicoideae</taxon>
        <taxon>Panicodae</taxon>
        <taxon>Paniceae</taxon>
        <taxon>Dichantheliinae</taxon>
        <taxon>Dichanthelium</taxon>
    </lineage>
</organism>
<evidence type="ECO:0000313" key="3">
    <source>
        <dbReference type="Proteomes" id="UP000095767"/>
    </source>
</evidence>
<dbReference type="OrthoDB" id="678511at2759"/>